<dbReference type="Proteomes" id="UP001152130">
    <property type="component" value="Unassembled WGS sequence"/>
</dbReference>
<feature type="domain" description="DUF6594" evidence="2">
    <location>
        <begin position="57"/>
        <end position="263"/>
    </location>
</feature>
<protein>
    <recommendedName>
        <fullName evidence="2">DUF6594 domain-containing protein</fullName>
    </recommendedName>
</protein>
<proteinExistence type="predicted"/>
<accession>A0A9W8PSD4</accession>
<feature type="transmembrane region" description="Helical" evidence="1">
    <location>
        <begin position="200"/>
        <end position="218"/>
    </location>
</feature>
<feature type="transmembrane region" description="Helical" evidence="1">
    <location>
        <begin position="251"/>
        <end position="270"/>
    </location>
</feature>
<organism evidence="3 4">
    <name type="scientific">Fusarium irregulare</name>
    <dbReference type="NCBI Taxonomy" id="2494466"/>
    <lineage>
        <taxon>Eukaryota</taxon>
        <taxon>Fungi</taxon>
        <taxon>Dikarya</taxon>
        <taxon>Ascomycota</taxon>
        <taxon>Pezizomycotina</taxon>
        <taxon>Sordariomycetes</taxon>
        <taxon>Hypocreomycetidae</taxon>
        <taxon>Hypocreales</taxon>
        <taxon>Nectriaceae</taxon>
        <taxon>Fusarium</taxon>
        <taxon>Fusarium incarnatum-equiseti species complex</taxon>
    </lineage>
</organism>
<evidence type="ECO:0000259" key="2">
    <source>
        <dbReference type="Pfam" id="PF20237"/>
    </source>
</evidence>
<comment type="caution">
    <text evidence="3">The sequence shown here is derived from an EMBL/GenBank/DDBJ whole genome shotgun (WGS) entry which is preliminary data.</text>
</comment>
<dbReference type="AlphaFoldDB" id="A0A9W8PSD4"/>
<keyword evidence="1" id="KW-1133">Transmembrane helix</keyword>
<name>A0A9W8PSD4_9HYPO</name>
<dbReference type="EMBL" id="JAPDHF010000007">
    <property type="protein sequence ID" value="KAJ4015237.1"/>
    <property type="molecule type" value="Genomic_DNA"/>
</dbReference>
<evidence type="ECO:0000313" key="3">
    <source>
        <dbReference type="EMBL" id="KAJ4015237.1"/>
    </source>
</evidence>
<reference evidence="3" key="1">
    <citation type="submission" date="2022-10" db="EMBL/GenBank/DDBJ databases">
        <title>Fusarium specimens isolated from Avocado Roots.</title>
        <authorList>
            <person name="Stajich J."/>
            <person name="Roper C."/>
            <person name="Heimlech-Rivalta G."/>
        </authorList>
    </citation>
    <scope>NUCLEOTIDE SEQUENCE</scope>
    <source>
        <strain evidence="3">CF00143</strain>
    </source>
</reference>
<evidence type="ECO:0000256" key="1">
    <source>
        <dbReference type="SAM" id="Phobius"/>
    </source>
</evidence>
<feature type="transmembrane region" description="Helical" evidence="1">
    <location>
        <begin position="224"/>
        <end position="244"/>
    </location>
</feature>
<keyword evidence="1" id="KW-0812">Transmembrane</keyword>
<dbReference type="InterPro" id="IPR046529">
    <property type="entry name" value="DUF6594"/>
</dbReference>
<keyword evidence="4" id="KW-1185">Reference proteome</keyword>
<dbReference type="Pfam" id="PF20237">
    <property type="entry name" value="DUF6594"/>
    <property type="match status" value="1"/>
</dbReference>
<evidence type="ECO:0000313" key="4">
    <source>
        <dbReference type="Proteomes" id="UP001152130"/>
    </source>
</evidence>
<sequence length="275" mass="31924">MNWQKWKSRSKRQDVENKAQVHLDLKSDSWPLDLDIDNIITIIRNNEAKEAEDGGEMKAREKVHQDYRINFAVLQRIRMRQLKFKLAKEAADLRFNFTEPSEWKQTLGDYIQALKDYEYMEKRSLAADDPFYMGGEKWLDRNLLERIIGDNADKLELDDESNEFDAIGYWQKDAGDADLVSDTRKDNYRRNWFSGFYERLGMATVAGIFLIVPMWLMVLHNTLWTALVSTTVFVVVFGVLAAWFLTSSMEVMSSTAAYAAVLVVFVGLITEMNDE</sequence>
<keyword evidence="1" id="KW-0472">Membrane</keyword>
<gene>
    <name evidence="3" type="ORF">NW766_005569</name>
</gene>